<evidence type="ECO:0000256" key="8">
    <source>
        <dbReference type="SAM" id="MobiDB-lite"/>
    </source>
</evidence>
<dbReference type="GO" id="GO:0090307">
    <property type="term" value="P:mitotic spindle assembly"/>
    <property type="evidence" value="ECO:0007669"/>
    <property type="project" value="TreeGrafter"/>
</dbReference>
<dbReference type="GO" id="GO:0008574">
    <property type="term" value="F:plus-end-directed microtubule motor activity"/>
    <property type="evidence" value="ECO:0007669"/>
    <property type="project" value="TreeGrafter"/>
</dbReference>
<comment type="caution">
    <text evidence="7">Lacks conserved residue(s) required for the propagation of feature annotation.</text>
</comment>
<name>A0A094KVK7_ANTCR</name>
<keyword evidence="2" id="KW-0963">Cytoplasm</keyword>
<organism evidence="10 11">
    <name type="scientific">Antrostomus carolinensis</name>
    <name type="common">Chuck-will's-widow</name>
    <name type="synonym">Caprimulgus carolinensis</name>
    <dbReference type="NCBI Taxonomy" id="279965"/>
    <lineage>
        <taxon>Eukaryota</taxon>
        <taxon>Metazoa</taxon>
        <taxon>Chordata</taxon>
        <taxon>Craniata</taxon>
        <taxon>Vertebrata</taxon>
        <taxon>Euteleostomi</taxon>
        <taxon>Archelosauria</taxon>
        <taxon>Archosauria</taxon>
        <taxon>Dinosauria</taxon>
        <taxon>Saurischia</taxon>
        <taxon>Theropoda</taxon>
        <taxon>Coelurosauria</taxon>
        <taxon>Aves</taxon>
        <taxon>Neognathae</taxon>
        <taxon>Neoaves</taxon>
        <taxon>Strisores</taxon>
        <taxon>Caprimulgiformes</taxon>
        <taxon>Caprimulgidae</taxon>
        <taxon>Antrostomus</taxon>
    </lineage>
</organism>
<dbReference type="GO" id="GO:0007018">
    <property type="term" value="P:microtubule-based movement"/>
    <property type="evidence" value="ECO:0007669"/>
    <property type="project" value="InterPro"/>
</dbReference>
<dbReference type="InterPro" id="IPR047149">
    <property type="entry name" value="KIF11-like"/>
</dbReference>
<evidence type="ECO:0000256" key="4">
    <source>
        <dbReference type="ARBA" id="ARBA00022840"/>
    </source>
</evidence>
<keyword evidence="11" id="KW-1185">Reference proteome</keyword>
<keyword evidence="4" id="KW-0067">ATP-binding</keyword>
<reference evidence="10 11" key="1">
    <citation type="submission" date="2014-04" db="EMBL/GenBank/DDBJ databases">
        <title>Genome evolution of avian class.</title>
        <authorList>
            <person name="Zhang G."/>
            <person name="Li C."/>
        </authorList>
    </citation>
    <scope>NUCLEOTIDE SEQUENCE [LARGE SCALE GENOMIC DNA]</scope>
    <source>
        <strain evidence="10">BGI_N321</strain>
    </source>
</reference>
<dbReference type="Gene3D" id="3.40.850.10">
    <property type="entry name" value="Kinesin motor domain"/>
    <property type="match status" value="1"/>
</dbReference>
<feature type="non-terminal residue" evidence="10">
    <location>
        <position position="1"/>
    </location>
</feature>
<evidence type="ECO:0000259" key="9">
    <source>
        <dbReference type="PROSITE" id="PS50067"/>
    </source>
</evidence>
<evidence type="ECO:0000256" key="5">
    <source>
        <dbReference type="ARBA" id="ARBA00023175"/>
    </source>
</evidence>
<evidence type="ECO:0000256" key="7">
    <source>
        <dbReference type="PROSITE-ProRule" id="PRU00283"/>
    </source>
</evidence>
<comment type="similarity">
    <text evidence="7">Belongs to the TRAFAC class myosin-kinesin ATPase superfamily. Kinesin family.</text>
</comment>
<dbReference type="Proteomes" id="UP000053620">
    <property type="component" value="Unassembled WGS sequence"/>
</dbReference>
<evidence type="ECO:0000256" key="6">
    <source>
        <dbReference type="ARBA" id="ARBA00023212"/>
    </source>
</evidence>
<dbReference type="InterPro" id="IPR027417">
    <property type="entry name" value="P-loop_NTPase"/>
</dbReference>
<dbReference type="InterPro" id="IPR036961">
    <property type="entry name" value="Kinesin_motor_dom_sf"/>
</dbReference>
<dbReference type="GO" id="GO:0051231">
    <property type="term" value="P:spindle elongation"/>
    <property type="evidence" value="ECO:0007669"/>
    <property type="project" value="TreeGrafter"/>
</dbReference>
<feature type="domain" description="Kinesin motor" evidence="9">
    <location>
        <begin position="1"/>
        <end position="112"/>
    </location>
</feature>
<keyword evidence="6" id="KW-0206">Cytoskeleton</keyword>
<dbReference type="GO" id="GO:0008017">
    <property type="term" value="F:microtubule binding"/>
    <property type="evidence" value="ECO:0007669"/>
    <property type="project" value="InterPro"/>
</dbReference>
<evidence type="ECO:0000256" key="1">
    <source>
        <dbReference type="ARBA" id="ARBA00004245"/>
    </source>
</evidence>
<dbReference type="GO" id="GO:0005524">
    <property type="term" value="F:ATP binding"/>
    <property type="evidence" value="ECO:0007669"/>
    <property type="project" value="UniProtKB-KW"/>
</dbReference>
<evidence type="ECO:0000313" key="10">
    <source>
        <dbReference type="EMBL" id="KFZ63173.1"/>
    </source>
</evidence>
<feature type="non-terminal residue" evidence="10">
    <location>
        <position position="112"/>
    </location>
</feature>
<evidence type="ECO:0000256" key="2">
    <source>
        <dbReference type="ARBA" id="ARBA00022490"/>
    </source>
</evidence>
<dbReference type="AlphaFoldDB" id="A0A094KVK7"/>
<dbReference type="GO" id="GO:0005634">
    <property type="term" value="C:nucleus"/>
    <property type="evidence" value="ECO:0007669"/>
    <property type="project" value="TreeGrafter"/>
</dbReference>
<dbReference type="GO" id="GO:0072686">
    <property type="term" value="C:mitotic spindle"/>
    <property type="evidence" value="ECO:0007669"/>
    <property type="project" value="TreeGrafter"/>
</dbReference>
<comment type="subcellular location">
    <subcellularLocation>
        <location evidence="1">Cytoplasm</location>
        <location evidence="1">Cytoskeleton</location>
    </subcellularLocation>
</comment>
<feature type="region of interest" description="Disordered" evidence="8">
    <location>
        <begin position="62"/>
        <end position="83"/>
    </location>
</feature>
<dbReference type="InterPro" id="IPR001752">
    <property type="entry name" value="Kinesin_motor_dom"/>
</dbReference>
<dbReference type="PANTHER" id="PTHR47970">
    <property type="entry name" value="KINESIN-LIKE PROTEIN KIF11"/>
    <property type="match status" value="1"/>
</dbReference>
<evidence type="ECO:0000256" key="3">
    <source>
        <dbReference type="ARBA" id="ARBA00022741"/>
    </source>
</evidence>
<keyword evidence="3" id="KW-0547">Nucleotide-binding</keyword>
<dbReference type="Pfam" id="PF00225">
    <property type="entry name" value="Kinesin"/>
    <property type="match status" value="1"/>
</dbReference>
<accession>A0A094KVK7</accession>
<dbReference type="PANTHER" id="PTHR47970:SF26">
    <property type="entry name" value="KINESIN-LIKE PROTEIN KIF11"/>
    <property type="match status" value="1"/>
</dbReference>
<dbReference type="GO" id="GO:0005876">
    <property type="term" value="C:spindle microtubule"/>
    <property type="evidence" value="ECO:0007669"/>
    <property type="project" value="TreeGrafter"/>
</dbReference>
<dbReference type="EMBL" id="KL357519">
    <property type="protein sequence ID" value="KFZ63173.1"/>
    <property type="molecule type" value="Genomic_DNA"/>
</dbReference>
<protein>
    <submittedName>
        <fullName evidence="10">Kinesin-like KIF11</fullName>
    </submittedName>
</protein>
<dbReference type="PROSITE" id="PS50067">
    <property type="entry name" value="KINESIN_MOTOR_2"/>
    <property type="match status" value="1"/>
</dbReference>
<gene>
    <name evidence="10" type="ORF">N321_12985</name>
</gene>
<dbReference type="SUPFAM" id="SSF52540">
    <property type="entry name" value="P-loop containing nucleoside triphosphate hydrolases"/>
    <property type="match status" value="1"/>
</dbReference>
<sequence length="112" mass="12750">QSPSDEHAWEEDFLPGTIHCIGYWKNSQRLILIFFVKFPLLEIYNKELFDLLNPNSSTGERLQMFDDPTNKMGVNVKGLGETPAHNKNEAYQILERGAAERTTAATYMNANS</sequence>
<evidence type="ECO:0000313" key="11">
    <source>
        <dbReference type="Proteomes" id="UP000053620"/>
    </source>
</evidence>
<proteinExistence type="inferred from homology"/>
<keyword evidence="5" id="KW-0505">Motor protein</keyword>